<dbReference type="InterPro" id="IPR002401">
    <property type="entry name" value="Cyt_P450_E_grp-I"/>
</dbReference>
<keyword evidence="19" id="KW-1133">Transmembrane helix</keyword>
<dbReference type="PRINTS" id="PR00385">
    <property type="entry name" value="P450"/>
</dbReference>
<dbReference type="CDD" id="cd20616">
    <property type="entry name" value="CYP19A1"/>
    <property type="match status" value="1"/>
</dbReference>
<evidence type="ECO:0000256" key="2">
    <source>
        <dbReference type="ARBA" id="ARBA00004170"/>
    </source>
</evidence>
<feature type="region of interest" description="Disordered" evidence="18">
    <location>
        <begin position="179"/>
        <end position="206"/>
    </location>
</feature>
<dbReference type="GO" id="GO:0005783">
    <property type="term" value="C:endoplasmic reticulum"/>
    <property type="evidence" value="ECO:0007669"/>
    <property type="project" value="TreeGrafter"/>
</dbReference>
<evidence type="ECO:0000256" key="11">
    <source>
        <dbReference type="ARBA" id="ARBA00038885"/>
    </source>
</evidence>
<dbReference type="GO" id="GO:0005506">
    <property type="term" value="F:iron ion binding"/>
    <property type="evidence" value="ECO:0007669"/>
    <property type="project" value="InterPro"/>
</dbReference>
<reference evidence="20" key="2">
    <citation type="submission" date="2025-09" db="UniProtKB">
        <authorList>
            <consortium name="Ensembl"/>
        </authorList>
    </citation>
    <scope>IDENTIFICATION</scope>
</reference>
<evidence type="ECO:0000256" key="12">
    <source>
        <dbReference type="ARBA" id="ARBA00042499"/>
    </source>
</evidence>
<dbReference type="GO" id="GO:0008585">
    <property type="term" value="P:female gonad development"/>
    <property type="evidence" value="ECO:0007669"/>
    <property type="project" value="TreeGrafter"/>
</dbReference>
<keyword evidence="4 16" id="KW-0349">Heme</keyword>
<sequence length="736" mass="83226">MCRPTGRTVYGHIPSLHISVCCPQKATVTELNDYRPHSTSVIMKCFETLVKVHINPTSPDTLDPLKFTHHRNISTDNAIAITLHTALYNLDKIHTYVRMLFIGYSSAFNPIMPSLSISSRTFFNFKRLQNSCLVWRLNRPQRQGSPEGGAVSPTQSPGGTLPALQDIFSTQCHRKAKKINQEPTRATDCSPRYHLEGGDSTGAETGAQEWLHRRRTQTVARLAADYSGAVQDENAVIITQQPPDLLTVMATSIVDDTSVSGVLLLLLCLLLITAWCLTNASHIPGPFFWAGLGPILSYSRFIWSGIGTACNYYNKRYGSMVRVWINGEETLILSKSSAVYHVLKSAHYTARFASKRGLQCIGMDGRGIIFNSDIPLWKKMRTYFAKALTGPGLQRTVGICVSATDRHLERLQEMTDPSGHIDVLNLLRCIVVDISNKLFLRVPLNEKELLLKIQHYFDTWQTVLIKPDIFFKCGWMYKRHQQAAKELQDVMESLIETKRRMISEAEKLDDDIDFTSELIFAQNHGELSADDVRQCVLEMVIAAPDTLSISLFFMLMLLKQNPEVEMRIVEEISTLIGEKDVMTVDFQNFRVLESFINESMRFHPVVDFTMRKALEDDVIDGTKVSKGTNIILNIGLMHKTEFFPKPNEFSLENFDKTVPSRFFQPFGCGPRSCVGKHIAMMMMKAVLVTLLSRYTVCPRHGNTLSSIRQTNNLSQQPVEDEHSLAMRFIPRQMTIT</sequence>
<dbReference type="GO" id="GO:0020037">
    <property type="term" value="F:heme binding"/>
    <property type="evidence" value="ECO:0007669"/>
    <property type="project" value="InterPro"/>
</dbReference>
<evidence type="ECO:0000256" key="15">
    <source>
        <dbReference type="ARBA" id="ARBA00048642"/>
    </source>
</evidence>
<keyword evidence="8" id="KW-0503">Monooxygenase</keyword>
<feature type="transmembrane region" description="Helical" evidence="19">
    <location>
        <begin position="259"/>
        <end position="280"/>
    </location>
</feature>
<proteinExistence type="inferred from homology"/>
<dbReference type="PANTHER" id="PTHR24291:SF199">
    <property type="entry name" value="CYTOCHROME P450, FAMILY 19, SUBFAMILY A, POLYPEPTIDE 1B ISOFORM X1"/>
    <property type="match status" value="1"/>
</dbReference>
<dbReference type="GO" id="GO:0016020">
    <property type="term" value="C:membrane"/>
    <property type="evidence" value="ECO:0007669"/>
    <property type="project" value="UniProtKB-SubCell"/>
</dbReference>
<evidence type="ECO:0000256" key="9">
    <source>
        <dbReference type="ARBA" id="ARBA00023136"/>
    </source>
</evidence>
<dbReference type="Gene3D" id="1.10.630.10">
    <property type="entry name" value="Cytochrome P450"/>
    <property type="match status" value="1"/>
</dbReference>
<evidence type="ECO:0000256" key="3">
    <source>
        <dbReference type="ARBA" id="ARBA00010617"/>
    </source>
</evidence>
<dbReference type="PANTHER" id="PTHR24291">
    <property type="entry name" value="CYTOCHROME P450 FAMILY 4"/>
    <property type="match status" value="1"/>
</dbReference>
<keyword evidence="9 19" id="KW-0472">Membrane</keyword>
<dbReference type="PROSITE" id="PS00086">
    <property type="entry name" value="CYTOCHROME_P450"/>
    <property type="match status" value="1"/>
</dbReference>
<evidence type="ECO:0000256" key="13">
    <source>
        <dbReference type="ARBA" id="ARBA00043174"/>
    </source>
</evidence>
<keyword evidence="19" id="KW-0812">Transmembrane</keyword>
<reference evidence="20" key="1">
    <citation type="submission" date="2025-08" db="UniProtKB">
        <authorList>
            <consortium name="Ensembl"/>
        </authorList>
    </citation>
    <scope>IDENTIFICATION</scope>
</reference>
<protein>
    <recommendedName>
        <fullName evidence="11">aromatase</fullName>
        <ecNumber evidence="11">1.14.14.14</ecNumber>
    </recommendedName>
    <alternativeName>
        <fullName evidence="13">Cytochrome P-450AROM</fullName>
    </alternativeName>
    <alternativeName>
        <fullName evidence="12">Estrogen synthase</fullName>
    </alternativeName>
</protein>
<dbReference type="InterPro" id="IPR001128">
    <property type="entry name" value="Cyt_P450"/>
</dbReference>
<dbReference type="InterPro" id="IPR050196">
    <property type="entry name" value="Cytochrome_P450_Monoox"/>
</dbReference>
<keyword evidence="17" id="KW-0175">Coiled coil</keyword>
<gene>
    <name evidence="20" type="primary">LOC112264373</name>
</gene>
<accession>A0A8C8BWZ9</accession>
<dbReference type="InterPro" id="IPR036396">
    <property type="entry name" value="Cyt_P450_sf"/>
</dbReference>
<comment type="cofactor">
    <cofactor evidence="1 16">
        <name>heme</name>
        <dbReference type="ChEBI" id="CHEBI:30413"/>
    </cofactor>
</comment>
<dbReference type="AlphaFoldDB" id="A0A8C8BWZ9"/>
<feature type="binding site" description="axial binding residue" evidence="16">
    <location>
        <position position="673"/>
    </location>
    <ligand>
        <name>heme</name>
        <dbReference type="ChEBI" id="CHEBI:30413"/>
    </ligand>
    <ligandPart>
        <name>Fe</name>
        <dbReference type="ChEBI" id="CHEBI:18248"/>
    </ligandPart>
</feature>
<keyword evidence="7 16" id="KW-0408">Iron</keyword>
<keyword evidence="5 16" id="KW-0479">Metal-binding</keyword>
<dbReference type="Pfam" id="PF00067">
    <property type="entry name" value="p450"/>
    <property type="match status" value="1"/>
</dbReference>
<evidence type="ECO:0000313" key="20">
    <source>
        <dbReference type="Ensembl" id="ENSOTSP00005000779.2"/>
    </source>
</evidence>
<dbReference type="PRINTS" id="PR00463">
    <property type="entry name" value="EP450I"/>
</dbReference>
<evidence type="ECO:0000313" key="21">
    <source>
        <dbReference type="Proteomes" id="UP000694402"/>
    </source>
</evidence>
<dbReference type="EC" id="1.14.14.14" evidence="11"/>
<dbReference type="GeneTree" id="ENSGT00840000129915"/>
<evidence type="ECO:0000256" key="14">
    <source>
        <dbReference type="ARBA" id="ARBA00047938"/>
    </source>
</evidence>
<dbReference type="Proteomes" id="UP000694402">
    <property type="component" value="Unassembled WGS sequence"/>
</dbReference>
<comment type="subcellular location">
    <subcellularLocation>
        <location evidence="2">Membrane</location>
        <topology evidence="2">Peripheral membrane protein</topology>
    </subcellularLocation>
</comment>
<feature type="coiled-coil region" evidence="17">
    <location>
        <begin position="477"/>
        <end position="511"/>
    </location>
</feature>
<comment type="function">
    <text evidence="10">Catalyzes the formation of aromatic C18 estrogens from C19 androgens.</text>
</comment>
<dbReference type="InterPro" id="IPR017972">
    <property type="entry name" value="Cyt_P450_CS"/>
</dbReference>
<dbReference type="GO" id="GO:0032355">
    <property type="term" value="P:response to estradiol"/>
    <property type="evidence" value="ECO:0007669"/>
    <property type="project" value="TreeGrafter"/>
</dbReference>
<name>A0A8C8BWZ9_ONCTS</name>
<evidence type="ECO:0000256" key="18">
    <source>
        <dbReference type="SAM" id="MobiDB-lite"/>
    </source>
</evidence>
<evidence type="ECO:0000256" key="19">
    <source>
        <dbReference type="SAM" id="Phobius"/>
    </source>
</evidence>
<organism evidence="20 21">
    <name type="scientific">Oncorhynchus tshawytscha</name>
    <name type="common">Chinook salmon</name>
    <name type="synonym">Salmo tshawytscha</name>
    <dbReference type="NCBI Taxonomy" id="74940"/>
    <lineage>
        <taxon>Eukaryota</taxon>
        <taxon>Metazoa</taxon>
        <taxon>Chordata</taxon>
        <taxon>Craniata</taxon>
        <taxon>Vertebrata</taxon>
        <taxon>Euteleostomi</taxon>
        <taxon>Actinopterygii</taxon>
        <taxon>Neopterygii</taxon>
        <taxon>Teleostei</taxon>
        <taxon>Protacanthopterygii</taxon>
        <taxon>Salmoniformes</taxon>
        <taxon>Salmonidae</taxon>
        <taxon>Salmoninae</taxon>
        <taxon>Oncorhynchus</taxon>
    </lineage>
</organism>
<dbReference type="SUPFAM" id="SSF48264">
    <property type="entry name" value="Cytochrome P450"/>
    <property type="match status" value="1"/>
</dbReference>
<comment type="catalytic activity">
    <reaction evidence="14">
        <text>testosterone + 3 reduced [NADPH--hemoprotein reductase] + 3 O2 = 17beta-estradiol + formate + 3 oxidized [NADPH--hemoprotein reductase] + 4 H2O + 4 H(+)</text>
        <dbReference type="Rhea" id="RHEA:38191"/>
        <dbReference type="Rhea" id="RHEA-COMP:11964"/>
        <dbReference type="Rhea" id="RHEA-COMP:11965"/>
        <dbReference type="ChEBI" id="CHEBI:15377"/>
        <dbReference type="ChEBI" id="CHEBI:15378"/>
        <dbReference type="ChEBI" id="CHEBI:15379"/>
        <dbReference type="ChEBI" id="CHEBI:15740"/>
        <dbReference type="ChEBI" id="CHEBI:16469"/>
        <dbReference type="ChEBI" id="CHEBI:17347"/>
        <dbReference type="ChEBI" id="CHEBI:57618"/>
        <dbReference type="ChEBI" id="CHEBI:58210"/>
        <dbReference type="EC" id="1.14.14.14"/>
    </reaction>
</comment>
<evidence type="ECO:0000256" key="5">
    <source>
        <dbReference type="ARBA" id="ARBA00022723"/>
    </source>
</evidence>
<evidence type="ECO:0000256" key="1">
    <source>
        <dbReference type="ARBA" id="ARBA00001971"/>
    </source>
</evidence>
<evidence type="ECO:0000256" key="17">
    <source>
        <dbReference type="SAM" id="Coils"/>
    </source>
</evidence>
<evidence type="ECO:0000256" key="6">
    <source>
        <dbReference type="ARBA" id="ARBA00023002"/>
    </source>
</evidence>
<comment type="similarity">
    <text evidence="3">Belongs to the cytochrome P450 family.</text>
</comment>
<dbReference type="FunFam" id="1.10.630.10:FF:000032">
    <property type="entry name" value="Cytochrome P450 aromatase"/>
    <property type="match status" value="1"/>
</dbReference>
<comment type="catalytic activity">
    <reaction evidence="15">
        <text>androst-4-ene-3,17-dione + 3 reduced [NADPH--hemoprotein reductase] + 3 O2 = estrone + formate + 3 oxidized [NADPH--hemoprotein reductase] + 4 H2O + 4 H(+)</text>
        <dbReference type="Rhea" id="RHEA:38195"/>
        <dbReference type="Rhea" id="RHEA-COMP:11964"/>
        <dbReference type="Rhea" id="RHEA-COMP:11965"/>
        <dbReference type="ChEBI" id="CHEBI:15377"/>
        <dbReference type="ChEBI" id="CHEBI:15378"/>
        <dbReference type="ChEBI" id="CHEBI:15379"/>
        <dbReference type="ChEBI" id="CHEBI:15740"/>
        <dbReference type="ChEBI" id="CHEBI:16422"/>
        <dbReference type="ChEBI" id="CHEBI:17263"/>
        <dbReference type="ChEBI" id="CHEBI:57618"/>
        <dbReference type="ChEBI" id="CHEBI:58210"/>
        <dbReference type="EC" id="1.14.14.14"/>
    </reaction>
</comment>
<evidence type="ECO:0000256" key="7">
    <source>
        <dbReference type="ARBA" id="ARBA00023004"/>
    </source>
</evidence>
<dbReference type="GO" id="GO:0070330">
    <property type="term" value="F:aromatase activity"/>
    <property type="evidence" value="ECO:0007669"/>
    <property type="project" value="UniProtKB-EC"/>
</dbReference>
<keyword evidence="6" id="KW-0560">Oxidoreductase</keyword>
<evidence type="ECO:0000256" key="10">
    <source>
        <dbReference type="ARBA" id="ARBA00037202"/>
    </source>
</evidence>
<dbReference type="Ensembl" id="ENSOTST00005000882.2">
    <property type="protein sequence ID" value="ENSOTSP00005000779.2"/>
    <property type="gene ID" value="ENSOTSG00005000210.2"/>
</dbReference>
<evidence type="ECO:0000256" key="4">
    <source>
        <dbReference type="ARBA" id="ARBA00022617"/>
    </source>
</evidence>
<keyword evidence="21" id="KW-1185">Reference proteome</keyword>
<evidence type="ECO:0000256" key="16">
    <source>
        <dbReference type="PIRSR" id="PIRSR602401-1"/>
    </source>
</evidence>
<evidence type="ECO:0000256" key="8">
    <source>
        <dbReference type="ARBA" id="ARBA00023033"/>
    </source>
</evidence>